<organism evidence="1 2">
    <name type="scientific">Trichinella spiralis</name>
    <name type="common">Trichina worm</name>
    <dbReference type="NCBI Taxonomy" id="6334"/>
    <lineage>
        <taxon>Eukaryota</taxon>
        <taxon>Metazoa</taxon>
        <taxon>Ecdysozoa</taxon>
        <taxon>Nematoda</taxon>
        <taxon>Enoplea</taxon>
        <taxon>Dorylaimia</taxon>
        <taxon>Trichinellida</taxon>
        <taxon>Trichinellidae</taxon>
        <taxon>Trichinella</taxon>
    </lineage>
</organism>
<name>A0ABR3K8P1_TRISP</name>
<dbReference type="Proteomes" id="UP001558632">
    <property type="component" value="Unassembled WGS sequence"/>
</dbReference>
<comment type="caution">
    <text evidence="1">The sequence shown here is derived from an EMBL/GenBank/DDBJ whole genome shotgun (WGS) entry which is preliminary data.</text>
</comment>
<evidence type="ECO:0000313" key="2">
    <source>
        <dbReference type="Proteomes" id="UP001558632"/>
    </source>
</evidence>
<reference evidence="1 2" key="1">
    <citation type="submission" date="2024-07" db="EMBL/GenBank/DDBJ databases">
        <title>Enhanced genomic and transcriptomic resources for Trichinella pseudospiralis and T. spiralis underpin the discovery of pronounced molecular differences between stages and species.</title>
        <authorList>
            <person name="Pasi K.K."/>
            <person name="La Rosa G."/>
            <person name="Gomez-Morales M.A."/>
            <person name="Tosini F."/>
            <person name="Sumanam S."/>
            <person name="Young N.D."/>
            <person name="Chang B.C."/>
            <person name="Robin G.B."/>
        </authorList>
    </citation>
    <scope>NUCLEOTIDE SEQUENCE [LARGE SCALE GENOMIC DNA]</scope>
    <source>
        <strain evidence="1">ISS534</strain>
    </source>
</reference>
<gene>
    <name evidence="1" type="ORF">TSPI_02153</name>
</gene>
<dbReference type="EMBL" id="JBEUSY010000451">
    <property type="protein sequence ID" value="KAL1232498.1"/>
    <property type="molecule type" value="Genomic_DNA"/>
</dbReference>
<sequence>MATFAFDHTSLLVHTEMLTLRALKLILIKRVTLHCDDADSNSEEAAIYSELENEYTSPNGIICLCCTGNHHTGRLIYSMLRLTTSNLRRSQSDGRNGSQRLIIDEQLYGFRG</sequence>
<protein>
    <submittedName>
        <fullName evidence="1">CTP synthase</fullName>
    </submittedName>
</protein>
<keyword evidence="2" id="KW-1185">Reference proteome</keyword>
<evidence type="ECO:0000313" key="1">
    <source>
        <dbReference type="EMBL" id="KAL1232498.1"/>
    </source>
</evidence>
<accession>A0ABR3K8P1</accession>
<proteinExistence type="predicted"/>